<comment type="caution">
    <text evidence="1">The sequence shown here is derived from an EMBL/GenBank/DDBJ whole genome shotgun (WGS) entry which is preliminary data.</text>
</comment>
<dbReference type="InterPro" id="IPR032710">
    <property type="entry name" value="NTF2-like_dom_sf"/>
</dbReference>
<evidence type="ECO:0008006" key="3">
    <source>
        <dbReference type="Google" id="ProtNLM"/>
    </source>
</evidence>
<protein>
    <recommendedName>
        <fullName evidence="3">SnoaL-like domain-containing protein</fullName>
    </recommendedName>
</protein>
<reference evidence="2" key="1">
    <citation type="submission" date="2023-07" db="EMBL/GenBank/DDBJ databases">
        <title>30 novel species of actinomycetes from the DSMZ collection.</title>
        <authorList>
            <person name="Nouioui I."/>
        </authorList>
    </citation>
    <scope>NUCLEOTIDE SEQUENCE [LARGE SCALE GENOMIC DNA]</scope>
    <source>
        <strain evidence="2">DSM 45834</strain>
    </source>
</reference>
<dbReference type="SUPFAM" id="SSF54427">
    <property type="entry name" value="NTF2-like"/>
    <property type="match status" value="1"/>
</dbReference>
<evidence type="ECO:0000313" key="2">
    <source>
        <dbReference type="Proteomes" id="UP001183202"/>
    </source>
</evidence>
<evidence type="ECO:0000313" key="1">
    <source>
        <dbReference type="EMBL" id="MDT0351085.1"/>
    </source>
</evidence>
<name>A0ABU2NBI3_9PSEU</name>
<accession>A0ABU2NBI3</accession>
<dbReference type="Gene3D" id="3.10.450.50">
    <property type="match status" value="1"/>
</dbReference>
<dbReference type="Proteomes" id="UP001183202">
    <property type="component" value="Unassembled WGS sequence"/>
</dbReference>
<dbReference type="EMBL" id="JAVREJ010000011">
    <property type="protein sequence ID" value="MDT0351085.1"/>
    <property type="molecule type" value="Genomic_DNA"/>
</dbReference>
<organism evidence="1 2">
    <name type="scientific">Pseudonocardia charpentierae</name>
    <dbReference type="NCBI Taxonomy" id="3075545"/>
    <lineage>
        <taxon>Bacteria</taxon>
        <taxon>Bacillati</taxon>
        <taxon>Actinomycetota</taxon>
        <taxon>Actinomycetes</taxon>
        <taxon>Pseudonocardiales</taxon>
        <taxon>Pseudonocardiaceae</taxon>
        <taxon>Pseudonocardia</taxon>
    </lineage>
</organism>
<sequence>MTDHATAARLALAFHQCFVDFTSSDDLFADDALFDLLPPMWRFQLQGPGSVFTEQLRAIAEGPVEIDVVRTVPTATGFVTEHVETQHPPSGVVTARRLHLCDVVDGRITAVTTYCNGGWNAELRTRHAAEAPMIRA</sequence>
<proteinExistence type="predicted"/>
<gene>
    <name evidence="1" type="ORF">RM445_16260</name>
</gene>
<keyword evidence="2" id="KW-1185">Reference proteome</keyword>
<dbReference type="RefSeq" id="WP_311557226.1">
    <property type="nucleotide sequence ID" value="NZ_JAVREJ010000011.1"/>
</dbReference>